<evidence type="ECO:0000313" key="2">
    <source>
        <dbReference type="Proteomes" id="UP000005207"/>
    </source>
</evidence>
<proteinExistence type="predicted"/>
<dbReference type="Ensembl" id="ENSONIT00000059582.1">
    <property type="protein sequence ID" value="ENSONIP00000063674.1"/>
    <property type="gene ID" value="ENSONIG00000043204.1"/>
</dbReference>
<dbReference type="Proteomes" id="UP000005207">
    <property type="component" value="Linkage group LG18"/>
</dbReference>
<protein>
    <submittedName>
        <fullName evidence="1">Uncharacterized protein</fullName>
    </submittedName>
</protein>
<reference evidence="1" key="3">
    <citation type="submission" date="2025-09" db="UniProtKB">
        <authorList>
            <consortium name="Ensembl"/>
        </authorList>
    </citation>
    <scope>IDENTIFICATION</scope>
</reference>
<dbReference type="AlphaFoldDB" id="A0A669DWB9"/>
<name>A0A669DWB9_ORENI</name>
<reference evidence="2" key="1">
    <citation type="submission" date="2012-01" db="EMBL/GenBank/DDBJ databases">
        <title>The Genome Sequence of Oreochromis niloticus (Nile Tilapia).</title>
        <authorList>
            <consortium name="Broad Institute Genome Assembly Team"/>
            <consortium name="Broad Institute Sequencing Platform"/>
            <person name="Di Palma F."/>
            <person name="Johnson J."/>
            <person name="Lander E.S."/>
            <person name="Lindblad-Toh K."/>
        </authorList>
    </citation>
    <scope>NUCLEOTIDE SEQUENCE [LARGE SCALE GENOMIC DNA]</scope>
</reference>
<reference evidence="1" key="2">
    <citation type="submission" date="2025-08" db="UniProtKB">
        <authorList>
            <consortium name="Ensembl"/>
        </authorList>
    </citation>
    <scope>IDENTIFICATION</scope>
</reference>
<sequence>MSLCQRSEDIQNVRPKCCQQIFWWHKGQQEKCTRLNRSAELNISLSFSLSLYVCDVKDTQMSNFACKGNVAFPQLSQSC</sequence>
<evidence type="ECO:0000313" key="1">
    <source>
        <dbReference type="Ensembl" id="ENSONIP00000063674.1"/>
    </source>
</evidence>
<keyword evidence="2" id="KW-1185">Reference proteome</keyword>
<accession>A0A669DWB9</accession>
<organism evidence="1 2">
    <name type="scientific">Oreochromis niloticus</name>
    <name type="common">Nile tilapia</name>
    <name type="synonym">Tilapia nilotica</name>
    <dbReference type="NCBI Taxonomy" id="8128"/>
    <lineage>
        <taxon>Eukaryota</taxon>
        <taxon>Metazoa</taxon>
        <taxon>Chordata</taxon>
        <taxon>Craniata</taxon>
        <taxon>Vertebrata</taxon>
        <taxon>Euteleostomi</taxon>
        <taxon>Actinopterygii</taxon>
        <taxon>Neopterygii</taxon>
        <taxon>Teleostei</taxon>
        <taxon>Neoteleostei</taxon>
        <taxon>Acanthomorphata</taxon>
        <taxon>Ovalentaria</taxon>
        <taxon>Cichlomorphae</taxon>
        <taxon>Cichliformes</taxon>
        <taxon>Cichlidae</taxon>
        <taxon>African cichlids</taxon>
        <taxon>Pseudocrenilabrinae</taxon>
        <taxon>Oreochromini</taxon>
        <taxon>Oreochromis</taxon>
    </lineage>
</organism>
<dbReference type="InParanoid" id="A0A669DWB9"/>